<proteinExistence type="predicted"/>
<evidence type="ECO:0000259" key="1">
    <source>
        <dbReference type="Pfam" id="PF02627"/>
    </source>
</evidence>
<dbReference type="InterPro" id="IPR029032">
    <property type="entry name" value="AhpD-like"/>
</dbReference>
<sequence>MITTEQVRALVEPLIAAQAPGAALDTFSEALIRLAVRASVTTLDVAGCDTAIAACLDAGASARQVQEVLDLVSGLGVHTLMEATRRLAAQLRARGDTALDEPLDQRLQALWDKHVGDDPYWGAMEAEAPGFLDALLRLSPDGFEAFFNYCSVPWKSATLRPLLKELIAIAVDASTTHRYMPGLRLHLRNAAKLGAGRMEILQTLDIARGAPPHAGVA</sequence>
<dbReference type="PANTHER" id="PTHR33930">
    <property type="entry name" value="ALKYL HYDROPEROXIDE REDUCTASE AHPD"/>
    <property type="match status" value="1"/>
</dbReference>
<dbReference type="RefSeq" id="WP_093557470.1">
    <property type="nucleotide sequence ID" value="NZ_FPBO01000021.1"/>
</dbReference>
<gene>
    <name evidence="2" type="ORF">SAMN05216552_102153</name>
</gene>
<dbReference type="GO" id="GO:0051920">
    <property type="term" value="F:peroxiredoxin activity"/>
    <property type="evidence" value="ECO:0007669"/>
    <property type="project" value="InterPro"/>
</dbReference>
<dbReference type="Gene3D" id="1.20.1290.10">
    <property type="entry name" value="AhpD-like"/>
    <property type="match status" value="1"/>
</dbReference>
<reference evidence="3" key="1">
    <citation type="submission" date="2016-10" db="EMBL/GenBank/DDBJ databases">
        <authorList>
            <person name="Varghese N."/>
            <person name="Submissions S."/>
        </authorList>
    </citation>
    <scope>NUCLEOTIDE SEQUENCE [LARGE SCALE GENOMIC DNA]</scope>
    <source>
        <strain evidence="3">CGMCC 1.11014</strain>
    </source>
</reference>
<dbReference type="SUPFAM" id="SSF69118">
    <property type="entry name" value="AhpD-like"/>
    <property type="match status" value="1"/>
</dbReference>
<name>A0A1I7KZJ9_9BURK</name>
<dbReference type="Proteomes" id="UP000199391">
    <property type="component" value="Unassembled WGS sequence"/>
</dbReference>
<dbReference type="EMBL" id="FPBO01000021">
    <property type="protein sequence ID" value="SFV02724.1"/>
    <property type="molecule type" value="Genomic_DNA"/>
</dbReference>
<dbReference type="AlphaFoldDB" id="A0A1I7KZJ9"/>
<accession>A0A1I7KZJ9</accession>
<keyword evidence="3" id="KW-1185">Reference proteome</keyword>
<feature type="domain" description="Carboxymuconolactone decarboxylase-like" evidence="1">
    <location>
        <begin position="140"/>
        <end position="207"/>
    </location>
</feature>
<evidence type="ECO:0000313" key="3">
    <source>
        <dbReference type="Proteomes" id="UP000199391"/>
    </source>
</evidence>
<protein>
    <submittedName>
        <fullName evidence="2">Carboxymuconolactone decarboxylase family protein</fullName>
    </submittedName>
</protein>
<dbReference type="Pfam" id="PF02627">
    <property type="entry name" value="CMD"/>
    <property type="match status" value="1"/>
</dbReference>
<organism evidence="2 3">
    <name type="scientific">Pseudoduganella namucuonensis</name>
    <dbReference type="NCBI Taxonomy" id="1035707"/>
    <lineage>
        <taxon>Bacteria</taxon>
        <taxon>Pseudomonadati</taxon>
        <taxon>Pseudomonadota</taxon>
        <taxon>Betaproteobacteria</taxon>
        <taxon>Burkholderiales</taxon>
        <taxon>Oxalobacteraceae</taxon>
        <taxon>Telluria group</taxon>
        <taxon>Pseudoduganella</taxon>
    </lineage>
</organism>
<dbReference type="PANTHER" id="PTHR33930:SF2">
    <property type="entry name" value="BLR3452 PROTEIN"/>
    <property type="match status" value="1"/>
</dbReference>
<dbReference type="InterPro" id="IPR003779">
    <property type="entry name" value="CMD-like"/>
</dbReference>
<dbReference type="OrthoDB" id="3824300at2"/>
<dbReference type="STRING" id="1035707.SAMN05216552_102153"/>
<evidence type="ECO:0000313" key="2">
    <source>
        <dbReference type="EMBL" id="SFV02724.1"/>
    </source>
</evidence>